<accession>A0A0F9KP74</accession>
<protein>
    <submittedName>
        <fullName evidence="1">Uncharacterized protein</fullName>
    </submittedName>
</protein>
<comment type="caution">
    <text evidence="1">The sequence shown here is derived from an EMBL/GenBank/DDBJ whole genome shotgun (WGS) entry which is preliminary data.</text>
</comment>
<reference evidence="1" key="1">
    <citation type="journal article" date="2015" name="Nature">
        <title>Complex archaea that bridge the gap between prokaryotes and eukaryotes.</title>
        <authorList>
            <person name="Spang A."/>
            <person name="Saw J.H."/>
            <person name="Jorgensen S.L."/>
            <person name="Zaremba-Niedzwiedzka K."/>
            <person name="Martijn J."/>
            <person name="Lind A.E."/>
            <person name="van Eijk R."/>
            <person name="Schleper C."/>
            <person name="Guy L."/>
            <person name="Ettema T.J."/>
        </authorList>
    </citation>
    <scope>NUCLEOTIDE SEQUENCE</scope>
</reference>
<proteinExistence type="predicted"/>
<sequence>GGIVEAETAPRETFVQEPQLPTSETIEIIQEEPSVTQEILELTEQERAVLAQEFGNISVEVKEANLRGEFIIIRYELGSYWVEHSYSSDLDNETLSIFMERDRIKWLKDIAKSLSEEEEPEQEIEEFVVNYSFS</sequence>
<dbReference type="EMBL" id="LAZR01014522">
    <property type="protein sequence ID" value="KKM17120.1"/>
    <property type="molecule type" value="Genomic_DNA"/>
</dbReference>
<evidence type="ECO:0000313" key="1">
    <source>
        <dbReference type="EMBL" id="KKM17120.1"/>
    </source>
</evidence>
<organism evidence="1">
    <name type="scientific">marine sediment metagenome</name>
    <dbReference type="NCBI Taxonomy" id="412755"/>
    <lineage>
        <taxon>unclassified sequences</taxon>
        <taxon>metagenomes</taxon>
        <taxon>ecological metagenomes</taxon>
    </lineage>
</organism>
<feature type="non-terminal residue" evidence="1">
    <location>
        <position position="1"/>
    </location>
</feature>
<dbReference type="AlphaFoldDB" id="A0A0F9KP74"/>
<name>A0A0F9KP74_9ZZZZ</name>
<gene>
    <name evidence="1" type="ORF">LCGC14_1678860</name>
</gene>